<keyword evidence="4" id="KW-1185">Reference proteome</keyword>
<dbReference type="InParanoid" id="A0A409W6S6"/>
<evidence type="ECO:0000313" key="4">
    <source>
        <dbReference type="Proteomes" id="UP000284842"/>
    </source>
</evidence>
<protein>
    <recommendedName>
        <fullName evidence="2">CxC2-like cysteine cluster KDZ transposase-associated domain-containing protein</fullName>
    </recommendedName>
</protein>
<dbReference type="InterPro" id="IPR041457">
    <property type="entry name" value="CxC2_KDZ-assoc"/>
</dbReference>
<dbReference type="Pfam" id="PF18803">
    <property type="entry name" value="CxC2"/>
    <property type="match status" value="1"/>
</dbReference>
<comment type="caution">
    <text evidence="3">The sequence shown here is derived from an EMBL/GenBank/DDBJ whole genome shotgun (WGS) entry which is preliminary data.</text>
</comment>
<dbReference type="STRING" id="181874.A0A409W6S6"/>
<name>A0A409W6S6_9AGAR</name>
<dbReference type="InterPro" id="IPR040521">
    <property type="entry name" value="KDZ"/>
</dbReference>
<feature type="region of interest" description="Disordered" evidence="1">
    <location>
        <begin position="783"/>
        <end position="803"/>
    </location>
</feature>
<dbReference type="Pfam" id="PF18758">
    <property type="entry name" value="KDZ"/>
    <property type="match status" value="1"/>
</dbReference>
<proteinExistence type="predicted"/>
<feature type="compositionally biased region" description="Basic and acidic residues" evidence="1">
    <location>
        <begin position="963"/>
        <end position="980"/>
    </location>
</feature>
<feature type="compositionally biased region" description="Acidic residues" evidence="1">
    <location>
        <begin position="1116"/>
        <end position="1127"/>
    </location>
</feature>
<evidence type="ECO:0000313" key="3">
    <source>
        <dbReference type="EMBL" id="PPQ74198.1"/>
    </source>
</evidence>
<gene>
    <name evidence="3" type="ORF">CVT24_012717</name>
</gene>
<dbReference type="Proteomes" id="UP000284842">
    <property type="component" value="Unassembled WGS sequence"/>
</dbReference>
<accession>A0A409W6S6</accession>
<evidence type="ECO:0000256" key="1">
    <source>
        <dbReference type="SAM" id="MobiDB-lite"/>
    </source>
</evidence>
<feature type="compositionally biased region" description="Acidic residues" evidence="1">
    <location>
        <begin position="1094"/>
        <end position="1108"/>
    </location>
</feature>
<dbReference type="OrthoDB" id="3143151at2759"/>
<evidence type="ECO:0000259" key="2">
    <source>
        <dbReference type="Pfam" id="PF18803"/>
    </source>
</evidence>
<dbReference type="EMBL" id="NHTK01005769">
    <property type="protein sequence ID" value="PPQ74198.1"/>
    <property type="molecule type" value="Genomic_DNA"/>
</dbReference>
<reference evidence="3 4" key="1">
    <citation type="journal article" date="2018" name="Evol. Lett.">
        <title>Horizontal gene cluster transfer increased hallucinogenic mushroom diversity.</title>
        <authorList>
            <person name="Reynolds H.T."/>
            <person name="Vijayakumar V."/>
            <person name="Gluck-Thaler E."/>
            <person name="Korotkin H.B."/>
            <person name="Matheny P.B."/>
            <person name="Slot J.C."/>
        </authorList>
    </citation>
    <scope>NUCLEOTIDE SEQUENCE [LARGE SCALE GENOMIC DNA]</scope>
    <source>
        <strain evidence="3 4">2629</strain>
    </source>
</reference>
<feature type="region of interest" description="Disordered" evidence="1">
    <location>
        <begin position="1089"/>
        <end position="1127"/>
    </location>
</feature>
<feature type="domain" description="CxC2-like cysteine cluster KDZ transposase-associated" evidence="2">
    <location>
        <begin position="202"/>
        <end position="309"/>
    </location>
</feature>
<dbReference type="AlphaFoldDB" id="A0A409W6S6"/>
<organism evidence="3 4">
    <name type="scientific">Panaeolus cyanescens</name>
    <dbReference type="NCBI Taxonomy" id="181874"/>
    <lineage>
        <taxon>Eukaryota</taxon>
        <taxon>Fungi</taxon>
        <taxon>Dikarya</taxon>
        <taxon>Basidiomycota</taxon>
        <taxon>Agaricomycotina</taxon>
        <taxon>Agaricomycetes</taxon>
        <taxon>Agaricomycetidae</taxon>
        <taxon>Agaricales</taxon>
        <taxon>Agaricineae</taxon>
        <taxon>Galeropsidaceae</taxon>
        <taxon>Panaeolus</taxon>
    </lineage>
</organism>
<sequence>MSKPKQPRRQQYGGTVKIAVPSNTDSASAVRFNAPTQVRSGRYQGTTSRTQILDIQSEDWKNAVSWAPADSYDFALDQSSDSYDHALYAPVMEDKPPTPPPQKKARSCLSQRPNAVWAEKFRQQYLDELMRLDGRGDYIKSTQCPDCVARKSPAPKAATIRCISGCFVPDLVCADCCVRRHRNLPFHKVEKWDGVQFQPVTLKALGLRIQLNHSTSSSSCPIPVPCHSNLVVMHTNGIHEVAFNFCGCSRAVPLYLQLLRRRIFPATQQKIQTCATFDLLDLLHKLALTSKGSMLDLYVAIEKLTDSTGLCTPKNKYRTLMRMMLQYRHLKMGKWGGRGLEPSGIEGTPPGGMAMICLSCPYPDINLPEDWMSAPEEDQFLYRAYTAMDANFRLKNQLVSSYSQSPDLDDGLAFMVPRKPYEAYQLQQKKDDDISTCVGFQAMLQANTRFSRGLRYTGVAGVFCARSETVLPLGLGNLQKGERFSVMDYVFACAIKNSFPKLKNVLISYDIACQWFVNLANRMKESVWPTDLKLPDDLKLVPAIPKLHEPMHAQVNNHQQYSLNYMLGVGHTDAECPERCWGCHNALGTSTRNNAPGTRHTIMNDNFNWWNWLKAITLGSTLARRFRVAVADRNQQEEAHRSLTSRLSSDLVAKWESRCIAWDKDPYPKTVENPYEYKVDEAMTEAAVRRDFAKAEEARLVKGGAVQRPPADFISLAIDIEDTQRRLKRVAKDTPETAARREGGLAEQRNQLRNQIRSWEELLPSFMPGLSLYLKECNKSATTSGVKDKLDDDDDDDDDKVKESDMYPENITIWVPSLIPANKRAEVCHPEVADIEEKYRSSQCTDALAMLRHILKVKSRLIHFKNKNIRGQKAGTRSRAIIDRVHLRARMAVDKYRHARQAKFMLSGSGDWEKTLRVLADSDIRLFSEGAPKPTKGRPGTLEDGQSDAPRSNEPAQTDDYDLDPKERGPRDGTGETRKEISWIWLTPSATAQSVDGEPDSDDSILSVEWAKSRARCKRADEEVRLLREEMRRTLATLEWRASNWRNLAGKRTENVDAPLKEGLQAYAIRQSNLQIALRDAFKEKWKAPLDGKDDLDEDEDSEGDSDCDERANEDINSDDDNDIDMG</sequence>
<feature type="region of interest" description="Disordered" evidence="1">
    <location>
        <begin position="928"/>
        <end position="980"/>
    </location>
</feature>